<organism evidence="6 7">
    <name type="scientific">Candidatus Onthenecus intestinigallinarum</name>
    <dbReference type="NCBI Taxonomy" id="2840875"/>
    <lineage>
        <taxon>Bacteria</taxon>
        <taxon>Bacillati</taxon>
        <taxon>Bacillota</taxon>
        <taxon>Clostridia</taxon>
        <taxon>Eubacteriales</taxon>
        <taxon>Candidatus Onthenecus</taxon>
    </lineage>
</organism>
<feature type="transmembrane region" description="Helical" evidence="5">
    <location>
        <begin position="93"/>
        <end position="117"/>
    </location>
</feature>
<feature type="transmembrane region" description="Helical" evidence="5">
    <location>
        <begin position="34"/>
        <end position="51"/>
    </location>
</feature>
<dbReference type="Proteomes" id="UP000886887">
    <property type="component" value="Unassembled WGS sequence"/>
</dbReference>
<reference evidence="6" key="2">
    <citation type="journal article" date="2021" name="PeerJ">
        <title>Extensive microbial diversity within the chicken gut microbiome revealed by metagenomics and culture.</title>
        <authorList>
            <person name="Gilroy R."/>
            <person name="Ravi A."/>
            <person name="Getino M."/>
            <person name="Pursley I."/>
            <person name="Horton D.L."/>
            <person name="Alikhan N.F."/>
            <person name="Baker D."/>
            <person name="Gharbi K."/>
            <person name="Hall N."/>
            <person name="Watson M."/>
            <person name="Adriaenssens E.M."/>
            <person name="Foster-Nyarko E."/>
            <person name="Jarju S."/>
            <person name="Secka A."/>
            <person name="Antonio M."/>
            <person name="Oren A."/>
            <person name="Chaudhuri R.R."/>
            <person name="La Ragione R."/>
            <person name="Hildebrand F."/>
            <person name="Pallen M.J."/>
        </authorList>
    </citation>
    <scope>NUCLEOTIDE SEQUENCE</scope>
    <source>
        <strain evidence="6">ChiSxjej2B14-6234</strain>
    </source>
</reference>
<keyword evidence="3 5" id="KW-1133">Transmembrane helix</keyword>
<dbReference type="PANTHER" id="PTHR30249">
    <property type="entry name" value="PUTATIVE SEROTONIN TRANSPORTER"/>
    <property type="match status" value="1"/>
</dbReference>
<proteinExistence type="predicted"/>
<feature type="transmembrane region" description="Helical" evidence="5">
    <location>
        <begin position="63"/>
        <end position="81"/>
    </location>
</feature>
<dbReference type="AlphaFoldDB" id="A0A9D0ZBA3"/>
<accession>A0A9D0ZBA3</accession>
<evidence type="ECO:0000313" key="7">
    <source>
        <dbReference type="Proteomes" id="UP000886887"/>
    </source>
</evidence>
<comment type="caution">
    <text evidence="6">The sequence shown here is derived from an EMBL/GenBank/DDBJ whole genome shotgun (WGS) entry which is preliminary data.</text>
</comment>
<evidence type="ECO:0000256" key="3">
    <source>
        <dbReference type="ARBA" id="ARBA00022989"/>
    </source>
</evidence>
<dbReference type="EMBL" id="DVFJ01000034">
    <property type="protein sequence ID" value="HIQ72384.1"/>
    <property type="molecule type" value="Genomic_DNA"/>
</dbReference>
<dbReference type="Pfam" id="PF04172">
    <property type="entry name" value="LrgB"/>
    <property type="match status" value="1"/>
</dbReference>
<gene>
    <name evidence="6" type="ORF">IAB73_09285</name>
</gene>
<evidence type="ECO:0000313" key="6">
    <source>
        <dbReference type="EMBL" id="HIQ72384.1"/>
    </source>
</evidence>
<dbReference type="InterPro" id="IPR007300">
    <property type="entry name" value="CidB/LrgB"/>
</dbReference>
<dbReference type="GO" id="GO:0016020">
    <property type="term" value="C:membrane"/>
    <property type="evidence" value="ECO:0007669"/>
    <property type="project" value="UniProtKB-SubCell"/>
</dbReference>
<evidence type="ECO:0000256" key="2">
    <source>
        <dbReference type="ARBA" id="ARBA00022692"/>
    </source>
</evidence>
<sequence>MNELFESPVFGIALSALAYWAGQALHRRTRLTALNPLLVAIALVCAVLLALDIPYDAYDQGGSVINLFLLPATACLAVPIYQKRALLRAHWLPILVGCICGSVASMCSVFLLCRLFGLDAQMTASLLPKSVTTPIAVSVSGQAGGVVPVTVVAVIFTGILGSIFAPALIRLFRVRDDMEAGLSIGACSHAMGTSKALELGQTQGAMSGLAIGVCGLATVILSLLLRL</sequence>
<name>A0A9D0ZBA3_9FIRM</name>
<comment type="subcellular location">
    <subcellularLocation>
        <location evidence="1">Membrane</location>
        <topology evidence="1">Multi-pass membrane protein</topology>
    </subcellularLocation>
</comment>
<feature type="transmembrane region" description="Helical" evidence="5">
    <location>
        <begin position="146"/>
        <end position="169"/>
    </location>
</feature>
<keyword evidence="2 5" id="KW-0812">Transmembrane</keyword>
<reference evidence="6" key="1">
    <citation type="submission" date="2020-10" db="EMBL/GenBank/DDBJ databases">
        <authorList>
            <person name="Gilroy R."/>
        </authorList>
    </citation>
    <scope>NUCLEOTIDE SEQUENCE</scope>
    <source>
        <strain evidence="6">ChiSxjej2B14-6234</strain>
    </source>
</reference>
<evidence type="ECO:0000256" key="4">
    <source>
        <dbReference type="ARBA" id="ARBA00023136"/>
    </source>
</evidence>
<protein>
    <submittedName>
        <fullName evidence="6">LrgB family protein</fullName>
    </submittedName>
</protein>
<evidence type="ECO:0000256" key="1">
    <source>
        <dbReference type="ARBA" id="ARBA00004141"/>
    </source>
</evidence>
<evidence type="ECO:0000256" key="5">
    <source>
        <dbReference type="SAM" id="Phobius"/>
    </source>
</evidence>
<dbReference type="PANTHER" id="PTHR30249:SF0">
    <property type="entry name" value="PLASTIDAL GLYCOLATE_GLYCERATE TRANSLOCATOR 1, CHLOROPLASTIC"/>
    <property type="match status" value="1"/>
</dbReference>
<feature type="transmembrane region" description="Helical" evidence="5">
    <location>
        <begin position="205"/>
        <end position="225"/>
    </location>
</feature>
<keyword evidence="4 5" id="KW-0472">Membrane</keyword>